<dbReference type="GO" id="GO:0007007">
    <property type="term" value="P:inner mitochondrial membrane organization"/>
    <property type="evidence" value="ECO:0007669"/>
    <property type="project" value="TreeGrafter"/>
</dbReference>
<evidence type="ECO:0000256" key="1">
    <source>
        <dbReference type="ARBA" id="ARBA00004137"/>
    </source>
</evidence>
<dbReference type="GO" id="GO:0047184">
    <property type="term" value="F:1-acylglycerophosphocholine O-acyltransferase activity"/>
    <property type="evidence" value="ECO:0007669"/>
    <property type="project" value="TreeGrafter"/>
</dbReference>
<keyword evidence="4" id="KW-1000">Mitochondrion outer membrane</keyword>
<evidence type="ECO:0000256" key="3">
    <source>
        <dbReference type="ARBA" id="ARBA00022679"/>
    </source>
</evidence>
<gene>
    <name evidence="14" type="ORF">BJ684DRAFT_20976</name>
</gene>
<evidence type="ECO:0000259" key="13">
    <source>
        <dbReference type="SMART" id="SM00563"/>
    </source>
</evidence>
<dbReference type="EMBL" id="KZ988313">
    <property type="protein sequence ID" value="RKP12489.1"/>
    <property type="molecule type" value="Genomic_DNA"/>
</dbReference>
<evidence type="ECO:0000256" key="7">
    <source>
        <dbReference type="ARBA" id="ARBA00023128"/>
    </source>
</evidence>
<reference evidence="15" key="1">
    <citation type="journal article" date="2018" name="Nat. Microbiol.">
        <title>Leveraging single-cell genomics to expand the fungal tree of life.</title>
        <authorList>
            <person name="Ahrendt S.R."/>
            <person name="Quandt C.A."/>
            <person name="Ciobanu D."/>
            <person name="Clum A."/>
            <person name="Salamov A."/>
            <person name="Andreopoulos B."/>
            <person name="Cheng J.F."/>
            <person name="Woyke T."/>
            <person name="Pelin A."/>
            <person name="Henrissat B."/>
            <person name="Reynolds N.K."/>
            <person name="Benny G.L."/>
            <person name="Smith M.E."/>
            <person name="James T.Y."/>
            <person name="Grigoriev I.V."/>
        </authorList>
    </citation>
    <scope>NUCLEOTIDE SEQUENCE [LARGE SCALE GENOMIC DNA]</scope>
</reference>
<evidence type="ECO:0000256" key="8">
    <source>
        <dbReference type="ARBA" id="ARBA00023136"/>
    </source>
</evidence>
<keyword evidence="15" id="KW-1185">Reference proteome</keyword>
<dbReference type="InterPro" id="IPR000872">
    <property type="entry name" value="Tafazzin"/>
</dbReference>
<dbReference type="PANTHER" id="PTHR12497:SF0">
    <property type="entry name" value="TAFAZZIN"/>
    <property type="match status" value="1"/>
</dbReference>
<dbReference type="Pfam" id="PF01553">
    <property type="entry name" value="Acyltransferase"/>
    <property type="match status" value="1"/>
</dbReference>
<accession>A0A4V1IXW6</accession>
<comment type="subcellular location">
    <subcellularLocation>
        <location evidence="1">Mitochondrion inner membrane</location>
        <topology evidence="1">Peripheral membrane protein</topology>
        <orientation evidence="1">Intermembrane side</orientation>
    </subcellularLocation>
    <subcellularLocation>
        <location evidence="10">Mitochondrion outer membrane</location>
        <topology evidence="10">Peripheral membrane protein</topology>
        <orientation evidence="10">Intermembrane side</orientation>
    </subcellularLocation>
</comment>
<protein>
    <recommendedName>
        <fullName evidence="12">Tafazzin family protein</fullName>
    </recommendedName>
</protein>
<dbReference type="CDD" id="cd07989">
    <property type="entry name" value="LPLAT_AGPAT-like"/>
    <property type="match status" value="1"/>
</dbReference>
<dbReference type="SMART" id="SM00563">
    <property type="entry name" value="PlsC"/>
    <property type="match status" value="1"/>
</dbReference>
<evidence type="ECO:0000256" key="9">
    <source>
        <dbReference type="ARBA" id="ARBA00023315"/>
    </source>
</evidence>
<dbReference type="GO" id="GO:0005741">
    <property type="term" value="C:mitochondrial outer membrane"/>
    <property type="evidence" value="ECO:0007669"/>
    <property type="project" value="UniProtKB-SubCell"/>
</dbReference>
<dbReference type="AlphaFoldDB" id="A0A4V1IXW6"/>
<dbReference type="GO" id="GO:0005743">
    <property type="term" value="C:mitochondrial inner membrane"/>
    <property type="evidence" value="ECO:0007669"/>
    <property type="project" value="UniProtKB-SubCell"/>
</dbReference>
<evidence type="ECO:0000256" key="10">
    <source>
        <dbReference type="ARBA" id="ARBA00024323"/>
    </source>
</evidence>
<keyword evidence="9" id="KW-0012">Acyltransferase</keyword>
<keyword evidence="5" id="KW-0999">Mitochondrion inner membrane</keyword>
<evidence type="ECO:0000256" key="2">
    <source>
        <dbReference type="ARBA" id="ARBA00010524"/>
    </source>
</evidence>
<dbReference type="GO" id="GO:0035965">
    <property type="term" value="P:cardiolipin acyl-chain remodeling"/>
    <property type="evidence" value="ECO:0007669"/>
    <property type="project" value="TreeGrafter"/>
</dbReference>
<dbReference type="OrthoDB" id="193467at2759"/>
<name>A0A4V1IXW6_9FUNG</name>
<sequence length="275" mass="31599">MRLVPPENSRLWTMGTRLVVTTVGLSCKAFLHFLTRKVTLRNREAFLDTLYDPERKRPIITVANHASTFDDPLLWSVLPARMWWQPQYFRWALGAKEIVHINTFFEYFFTLGQTMPIVRGNGIYQPVMDFALRILNKGAWLHVFPEGKVNQGIDLPRLKWGVGRLILESTLDPIIIPIWHHGMEDIMPLDQPQPLPHLWKDLTVVFGDPLDVSDLVQAYRKGILSDSEARIAISSRIHTEMGVLKKQALQIHPGIPKVSDDTKFKKVESMEQVEG</sequence>
<feature type="domain" description="Phospholipid/glycerol acyltransferase" evidence="13">
    <location>
        <begin position="59"/>
        <end position="183"/>
    </location>
</feature>
<comment type="similarity">
    <text evidence="2 12">Belongs to the taffazin family.</text>
</comment>
<keyword evidence="3" id="KW-0808">Transferase</keyword>
<evidence type="ECO:0000313" key="14">
    <source>
        <dbReference type="EMBL" id="RKP12489.1"/>
    </source>
</evidence>
<dbReference type="SUPFAM" id="SSF69593">
    <property type="entry name" value="Glycerol-3-phosphate (1)-acyltransferase"/>
    <property type="match status" value="1"/>
</dbReference>
<keyword evidence="8" id="KW-0472">Membrane</keyword>
<comment type="catalytic activity">
    <reaction evidence="11">
        <text>1'-[1,2-diacyl-sn-glycero-3-phospho],3'-[1-acyl-sn-glycero-3-phospho]-glycerol + a 1,2-diacyl-sn-glycero-3-phosphocholine = a cardiolipin + a 1-acyl-sn-glycero-3-phosphocholine</text>
        <dbReference type="Rhea" id="RHEA:33731"/>
        <dbReference type="ChEBI" id="CHEBI:57643"/>
        <dbReference type="ChEBI" id="CHEBI:58168"/>
        <dbReference type="ChEBI" id="CHEBI:62237"/>
        <dbReference type="ChEBI" id="CHEBI:64743"/>
    </reaction>
    <physiologicalReaction direction="left-to-right" evidence="11">
        <dbReference type="Rhea" id="RHEA:33732"/>
    </physiologicalReaction>
    <physiologicalReaction direction="right-to-left" evidence="11">
        <dbReference type="Rhea" id="RHEA:33733"/>
    </physiologicalReaction>
</comment>
<dbReference type="PRINTS" id="PR00979">
    <property type="entry name" value="TAFAZZIN"/>
</dbReference>
<evidence type="ECO:0000256" key="12">
    <source>
        <dbReference type="RuleBase" id="RU365062"/>
    </source>
</evidence>
<evidence type="ECO:0000313" key="15">
    <source>
        <dbReference type="Proteomes" id="UP000267251"/>
    </source>
</evidence>
<dbReference type="Proteomes" id="UP000267251">
    <property type="component" value="Unassembled WGS sequence"/>
</dbReference>
<dbReference type="InterPro" id="IPR002123">
    <property type="entry name" value="Plipid/glycerol_acylTrfase"/>
</dbReference>
<keyword evidence="7" id="KW-0496">Mitochondrion</keyword>
<evidence type="ECO:0000256" key="6">
    <source>
        <dbReference type="ARBA" id="ARBA00023098"/>
    </source>
</evidence>
<keyword evidence="6" id="KW-0443">Lipid metabolism</keyword>
<dbReference type="PANTHER" id="PTHR12497">
    <property type="entry name" value="TAZ PROTEIN TAFAZZIN"/>
    <property type="match status" value="1"/>
</dbReference>
<evidence type="ECO:0000256" key="4">
    <source>
        <dbReference type="ARBA" id="ARBA00022787"/>
    </source>
</evidence>
<proteinExistence type="inferred from homology"/>
<evidence type="ECO:0000256" key="11">
    <source>
        <dbReference type="ARBA" id="ARBA00047906"/>
    </source>
</evidence>
<evidence type="ECO:0000256" key="5">
    <source>
        <dbReference type="ARBA" id="ARBA00022792"/>
    </source>
</evidence>
<organism evidence="14 15">
    <name type="scientific">Piptocephalis cylindrospora</name>
    <dbReference type="NCBI Taxonomy" id="1907219"/>
    <lineage>
        <taxon>Eukaryota</taxon>
        <taxon>Fungi</taxon>
        <taxon>Fungi incertae sedis</taxon>
        <taxon>Zoopagomycota</taxon>
        <taxon>Zoopagomycotina</taxon>
        <taxon>Zoopagomycetes</taxon>
        <taxon>Zoopagales</taxon>
        <taxon>Piptocephalidaceae</taxon>
        <taxon>Piptocephalis</taxon>
    </lineage>
</organism>